<feature type="region of interest" description="Disordered" evidence="1">
    <location>
        <begin position="1"/>
        <end position="24"/>
    </location>
</feature>
<dbReference type="Gene3D" id="3.30.420.10">
    <property type="entry name" value="Ribonuclease H-like superfamily/Ribonuclease H"/>
    <property type="match status" value="1"/>
</dbReference>
<evidence type="ECO:0000313" key="3">
    <source>
        <dbReference type="EMBL" id="KAK1613689.1"/>
    </source>
</evidence>
<evidence type="ECO:0000259" key="2">
    <source>
        <dbReference type="PROSITE" id="PS50994"/>
    </source>
</evidence>
<comment type="caution">
    <text evidence="3">The sequence shown here is derived from an EMBL/GenBank/DDBJ whole genome shotgun (WGS) entry which is preliminary data.</text>
</comment>
<dbReference type="InterPro" id="IPR001584">
    <property type="entry name" value="Integrase_cat-core"/>
</dbReference>
<dbReference type="PANTHER" id="PTHR42648">
    <property type="entry name" value="TRANSPOSASE, PUTATIVE-RELATED"/>
    <property type="match status" value="1"/>
</dbReference>
<proteinExistence type="predicted"/>
<sequence length="220" mass="25572">MHSIQPYGSLPGKPGAKASDHLGHPRSVRRNVSQVQICAAFASLRMVQSLCVAPLDLVLRYTWVFLLKSKDKTHKYFVDFAKQPQPTYEEEIKAIRTDNGSEFKNYTMREFVQDERIKHEFFAPYTPQQNGVIERKNRTIIEMARTMLDEFKSPYNFWGEAISTAIHYSNRLFLRPLHNKTPYELITGNKPKVMYFRVFGCKCMVKNKKKSLDGPAMDVR</sequence>
<dbReference type="InterPro" id="IPR036397">
    <property type="entry name" value="RNaseH_sf"/>
</dbReference>
<dbReference type="PROSITE" id="PS50994">
    <property type="entry name" value="INTEGRASE"/>
    <property type="match status" value="1"/>
</dbReference>
<dbReference type="GO" id="GO:0015074">
    <property type="term" value="P:DNA integration"/>
    <property type="evidence" value="ECO:0007669"/>
    <property type="project" value="InterPro"/>
</dbReference>
<dbReference type="AlphaFoldDB" id="A0AAD8R590"/>
<dbReference type="InterPro" id="IPR039537">
    <property type="entry name" value="Retrotran_Ty1/copia-like"/>
</dbReference>
<dbReference type="InterPro" id="IPR012337">
    <property type="entry name" value="RNaseH-like_sf"/>
</dbReference>
<organism evidence="3 4">
    <name type="scientific">Lolium multiflorum</name>
    <name type="common">Italian ryegrass</name>
    <name type="synonym">Lolium perenne subsp. multiflorum</name>
    <dbReference type="NCBI Taxonomy" id="4521"/>
    <lineage>
        <taxon>Eukaryota</taxon>
        <taxon>Viridiplantae</taxon>
        <taxon>Streptophyta</taxon>
        <taxon>Embryophyta</taxon>
        <taxon>Tracheophyta</taxon>
        <taxon>Spermatophyta</taxon>
        <taxon>Magnoliopsida</taxon>
        <taxon>Liliopsida</taxon>
        <taxon>Poales</taxon>
        <taxon>Poaceae</taxon>
        <taxon>BOP clade</taxon>
        <taxon>Pooideae</taxon>
        <taxon>Poodae</taxon>
        <taxon>Poeae</taxon>
        <taxon>Poeae Chloroplast Group 2 (Poeae type)</taxon>
        <taxon>Loliodinae</taxon>
        <taxon>Loliinae</taxon>
        <taxon>Lolium</taxon>
    </lineage>
</organism>
<dbReference type="GO" id="GO:0003676">
    <property type="term" value="F:nucleic acid binding"/>
    <property type="evidence" value="ECO:0007669"/>
    <property type="project" value="InterPro"/>
</dbReference>
<accession>A0AAD8R590</accession>
<gene>
    <name evidence="3" type="ORF">QYE76_019206</name>
</gene>
<dbReference type="SUPFAM" id="SSF53098">
    <property type="entry name" value="Ribonuclease H-like"/>
    <property type="match status" value="1"/>
</dbReference>
<dbReference type="EMBL" id="JAUUTY010000006">
    <property type="protein sequence ID" value="KAK1613689.1"/>
    <property type="molecule type" value="Genomic_DNA"/>
</dbReference>
<protein>
    <recommendedName>
        <fullName evidence="2">Integrase catalytic domain-containing protein</fullName>
    </recommendedName>
</protein>
<reference evidence="3" key="1">
    <citation type="submission" date="2023-07" db="EMBL/GenBank/DDBJ databases">
        <title>A chromosome-level genome assembly of Lolium multiflorum.</title>
        <authorList>
            <person name="Chen Y."/>
            <person name="Copetti D."/>
            <person name="Kolliker R."/>
            <person name="Studer B."/>
        </authorList>
    </citation>
    <scope>NUCLEOTIDE SEQUENCE</scope>
    <source>
        <strain evidence="3">02402/16</strain>
        <tissue evidence="3">Leaf</tissue>
    </source>
</reference>
<evidence type="ECO:0000313" key="4">
    <source>
        <dbReference type="Proteomes" id="UP001231189"/>
    </source>
</evidence>
<keyword evidence="4" id="KW-1185">Reference proteome</keyword>
<feature type="domain" description="Integrase catalytic" evidence="2">
    <location>
        <begin position="7"/>
        <end position="190"/>
    </location>
</feature>
<dbReference type="Proteomes" id="UP001231189">
    <property type="component" value="Unassembled WGS sequence"/>
</dbReference>
<dbReference type="PANTHER" id="PTHR42648:SF21">
    <property type="entry name" value="CYSTEINE-RICH RLK (RECEPTOR-LIKE PROTEIN KINASE) 8"/>
    <property type="match status" value="1"/>
</dbReference>
<name>A0AAD8R590_LOLMU</name>
<evidence type="ECO:0000256" key="1">
    <source>
        <dbReference type="SAM" id="MobiDB-lite"/>
    </source>
</evidence>